<dbReference type="SUPFAM" id="SSF63829">
    <property type="entry name" value="Calcium-dependent phosphotriesterase"/>
    <property type="match status" value="1"/>
</dbReference>
<keyword evidence="3" id="KW-0732">Signal</keyword>
<feature type="chain" id="PRO_5045536564" evidence="3">
    <location>
        <begin position="21"/>
        <end position="405"/>
    </location>
</feature>
<name>A0ABW3YBG2_9ACTN</name>
<evidence type="ECO:0000313" key="4">
    <source>
        <dbReference type="EMBL" id="MFD1320976.1"/>
    </source>
</evidence>
<accession>A0ABW3YBG2</accession>
<comment type="caution">
    <text evidence="4">The sequence shown here is derived from an EMBL/GenBank/DDBJ whole genome shotgun (WGS) entry which is preliminary data.</text>
</comment>
<sequence length="405" mass="41763">MLSVTVAAGLVATSVGPAFAARPQTAGRVLTTGADMAARATGGGAGALPVRAVVGAAQAARVCEITDERLDEISGMVATDNGYVVINDGADSASRRKIFFLNQACAVTRAVSYPSRPRDPEDLALAPDGTFWVADVGDNGASRETVALWKFAPGAKTPVIHRLSYPDGARDAEALVLAGDGTPIIITKDPIRPRLYAPVGPLQANQTVRLARVGEFRLPLTSTKNPFAMAGRVVVTGGANSPDGSRVVLRTYADALEFDVTDGDVVKAITQGKPKVVPLPDEPQGESITYTRDGRSLLTVSETTNAPAGTRPVILRYPSAEPTEKIRVAPTTAEPKPPSAVPTSIAAAPAPDDPAGGAPARASKFALAGVACLVGVAGLVLILIGGTGRLRNRRRVVDRSGRAGG</sequence>
<keyword evidence="2" id="KW-0812">Transmembrane</keyword>
<keyword evidence="2" id="KW-0472">Membrane</keyword>
<feature type="signal peptide" evidence="3">
    <location>
        <begin position="1"/>
        <end position="20"/>
    </location>
</feature>
<feature type="compositionally biased region" description="Low complexity" evidence="1">
    <location>
        <begin position="346"/>
        <end position="360"/>
    </location>
</feature>
<evidence type="ECO:0000256" key="3">
    <source>
        <dbReference type="SAM" id="SignalP"/>
    </source>
</evidence>
<dbReference type="RefSeq" id="WP_377568555.1">
    <property type="nucleotide sequence ID" value="NZ_JBHTMP010000008.1"/>
</dbReference>
<protein>
    <submittedName>
        <fullName evidence="4">Uncharacterized protein</fullName>
    </submittedName>
</protein>
<dbReference type="EMBL" id="JBHTMP010000008">
    <property type="protein sequence ID" value="MFD1320976.1"/>
    <property type="molecule type" value="Genomic_DNA"/>
</dbReference>
<keyword evidence="2" id="KW-1133">Transmembrane helix</keyword>
<evidence type="ECO:0000256" key="1">
    <source>
        <dbReference type="SAM" id="MobiDB-lite"/>
    </source>
</evidence>
<proteinExistence type="predicted"/>
<feature type="transmembrane region" description="Helical" evidence="2">
    <location>
        <begin position="365"/>
        <end position="385"/>
    </location>
</feature>
<evidence type="ECO:0000256" key="2">
    <source>
        <dbReference type="SAM" id="Phobius"/>
    </source>
</evidence>
<organism evidence="4 5">
    <name type="scientific">Micromonospora sonneratiae</name>
    <dbReference type="NCBI Taxonomy" id="1184706"/>
    <lineage>
        <taxon>Bacteria</taxon>
        <taxon>Bacillati</taxon>
        <taxon>Actinomycetota</taxon>
        <taxon>Actinomycetes</taxon>
        <taxon>Micromonosporales</taxon>
        <taxon>Micromonosporaceae</taxon>
        <taxon>Micromonospora</taxon>
    </lineage>
</organism>
<feature type="region of interest" description="Disordered" evidence="1">
    <location>
        <begin position="329"/>
        <end position="360"/>
    </location>
</feature>
<dbReference type="Proteomes" id="UP001597260">
    <property type="component" value="Unassembled WGS sequence"/>
</dbReference>
<evidence type="ECO:0000313" key="5">
    <source>
        <dbReference type="Proteomes" id="UP001597260"/>
    </source>
</evidence>
<keyword evidence="5" id="KW-1185">Reference proteome</keyword>
<gene>
    <name evidence="4" type="ORF">ACFQ4H_07740</name>
</gene>
<reference evidence="5" key="1">
    <citation type="journal article" date="2019" name="Int. J. Syst. Evol. Microbiol.">
        <title>The Global Catalogue of Microorganisms (GCM) 10K type strain sequencing project: providing services to taxonomists for standard genome sequencing and annotation.</title>
        <authorList>
            <consortium name="The Broad Institute Genomics Platform"/>
            <consortium name="The Broad Institute Genome Sequencing Center for Infectious Disease"/>
            <person name="Wu L."/>
            <person name="Ma J."/>
        </authorList>
    </citation>
    <scope>NUCLEOTIDE SEQUENCE [LARGE SCALE GENOMIC DNA]</scope>
    <source>
        <strain evidence="5">JCM 31037</strain>
    </source>
</reference>